<accession>A0A7S4JQA0</accession>
<organism evidence="2">
    <name type="scientific">Guillardia theta</name>
    <name type="common">Cryptophyte</name>
    <name type="synonym">Cryptomonas phi</name>
    <dbReference type="NCBI Taxonomy" id="55529"/>
    <lineage>
        <taxon>Eukaryota</taxon>
        <taxon>Cryptophyceae</taxon>
        <taxon>Pyrenomonadales</taxon>
        <taxon>Geminigeraceae</taxon>
        <taxon>Guillardia</taxon>
    </lineage>
</organism>
<feature type="compositionally biased region" description="Polar residues" evidence="1">
    <location>
        <begin position="1"/>
        <end position="11"/>
    </location>
</feature>
<reference evidence="2" key="1">
    <citation type="submission" date="2021-01" db="EMBL/GenBank/DDBJ databases">
        <authorList>
            <person name="Corre E."/>
            <person name="Pelletier E."/>
            <person name="Niang G."/>
            <person name="Scheremetjew M."/>
            <person name="Finn R."/>
            <person name="Kale V."/>
            <person name="Holt S."/>
            <person name="Cochrane G."/>
            <person name="Meng A."/>
            <person name="Brown T."/>
            <person name="Cohen L."/>
        </authorList>
    </citation>
    <scope>NUCLEOTIDE SEQUENCE</scope>
    <source>
        <strain evidence="2">CCMP 2712</strain>
    </source>
</reference>
<feature type="region of interest" description="Disordered" evidence="1">
    <location>
        <begin position="1"/>
        <end position="38"/>
    </location>
</feature>
<protein>
    <submittedName>
        <fullName evidence="2">Uncharacterized protein</fullName>
    </submittedName>
</protein>
<sequence>MSYRHCTNSNDSRFRIQSSSRGSRDRQDIGSGGTYLWRPSHARAEPEPVLLFNCFPKRVDGLREPETRRGRSAASLKNESGRWTRRDLASRDDARSSIASFQRSHRNLMEFVASAKRKGMTEESLTVLREEIQEIGKALQKLNQVHRKS</sequence>
<feature type="compositionally biased region" description="Basic and acidic residues" evidence="1">
    <location>
        <begin position="79"/>
        <end position="95"/>
    </location>
</feature>
<feature type="region of interest" description="Disordered" evidence="1">
    <location>
        <begin position="65"/>
        <end position="96"/>
    </location>
</feature>
<dbReference type="EMBL" id="HBKN01008777">
    <property type="protein sequence ID" value="CAE2270582.1"/>
    <property type="molecule type" value="Transcribed_RNA"/>
</dbReference>
<evidence type="ECO:0000256" key="1">
    <source>
        <dbReference type="SAM" id="MobiDB-lite"/>
    </source>
</evidence>
<evidence type="ECO:0000313" key="2">
    <source>
        <dbReference type="EMBL" id="CAE2270582.1"/>
    </source>
</evidence>
<proteinExistence type="predicted"/>
<dbReference type="AlphaFoldDB" id="A0A7S4JQA0"/>
<gene>
    <name evidence="2" type="ORF">GTHE00462_LOCUS6887</name>
</gene>
<name>A0A7S4JQA0_GUITH</name>